<accession>A0ABY6DMP6</accession>
<dbReference type="EMBL" id="CP106753">
    <property type="protein sequence ID" value="UXY15627.1"/>
    <property type="molecule type" value="Genomic_DNA"/>
</dbReference>
<evidence type="ECO:0000313" key="1">
    <source>
        <dbReference type="EMBL" id="UXY15627.1"/>
    </source>
</evidence>
<protein>
    <submittedName>
        <fullName evidence="1">Type III secretion system effector protein</fullName>
    </submittedName>
</protein>
<organism evidence="1 2">
    <name type="scientific">Chitiniphilus purpureus</name>
    <dbReference type="NCBI Taxonomy" id="2981137"/>
    <lineage>
        <taxon>Bacteria</taxon>
        <taxon>Pseudomonadati</taxon>
        <taxon>Pseudomonadota</taxon>
        <taxon>Betaproteobacteria</taxon>
        <taxon>Neisseriales</taxon>
        <taxon>Chitinibacteraceae</taxon>
        <taxon>Chitiniphilus</taxon>
    </lineage>
</organism>
<dbReference type="InterPro" id="IPR028208">
    <property type="entry name" value="Effector_pro_NleD-like"/>
</dbReference>
<keyword evidence="2" id="KW-1185">Reference proteome</keyword>
<dbReference type="RefSeq" id="WP_263125048.1">
    <property type="nucleotide sequence ID" value="NZ_CP106753.1"/>
</dbReference>
<gene>
    <name evidence="1" type="ORF">N8I74_01025</name>
</gene>
<dbReference type="Pfam" id="PF14891">
    <property type="entry name" value="Peptidase_M91"/>
    <property type="match status" value="1"/>
</dbReference>
<sequence>MPLAHDLPHIRAVRDAPLSPMQSAQHYNIQPIGLNPMRQLNPHRFIDFYTEARRELATLRAPVVLGPGLAFRSQGDRLAQSVNDYAANRVGYNQRRVGRGQQALPDLSVGLALAPFAAVAMSGPQRHTPGVGSGSLIGFDPGHLLPSPDTPHQPFVPPSIVLGHELIHARAAQQGRTAHNFWHEAFQTVGLSGSRRFTENQLRAERGMTPRTSYAGFTP</sequence>
<name>A0ABY6DMP6_9NEIS</name>
<evidence type="ECO:0000313" key="2">
    <source>
        <dbReference type="Proteomes" id="UP001061302"/>
    </source>
</evidence>
<proteinExistence type="predicted"/>
<dbReference type="Proteomes" id="UP001061302">
    <property type="component" value="Chromosome"/>
</dbReference>
<reference evidence="1" key="1">
    <citation type="submission" date="2022-10" db="EMBL/GenBank/DDBJ databases">
        <title>Chitiniphilus purpureus sp. nov., a novel chitin-degrading bacterium isolated from crawfish pond sediment.</title>
        <authorList>
            <person name="Li K."/>
        </authorList>
    </citation>
    <scope>NUCLEOTIDE SEQUENCE</scope>
    <source>
        <strain evidence="1">CD1</strain>
    </source>
</reference>